<name>A0A9P5XXR1_9AGAR</name>
<keyword evidence="1" id="KW-1133">Transmembrane helix</keyword>
<evidence type="ECO:0000313" key="3">
    <source>
        <dbReference type="Proteomes" id="UP000807353"/>
    </source>
</evidence>
<dbReference type="EMBL" id="MU150369">
    <property type="protein sequence ID" value="KAF9457501.1"/>
    <property type="molecule type" value="Genomic_DNA"/>
</dbReference>
<dbReference type="Proteomes" id="UP000807353">
    <property type="component" value="Unassembled WGS sequence"/>
</dbReference>
<gene>
    <name evidence="2" type="ORF">BDZ94DRAFT_225354</name>
</gene>
<dbReference type="OrthoDB" id="3038990at2759"/>
<feature type="transmembrane region" description="Helical" evidence="1">
    <location>
        <begin position="174"/>
        <end position="195"/>
    </location>
</feature>
<feature type="transmembrane region" description="Helical" evidence="1">
    <location>
        <begin position="61"/>
        <end position="82"/>
    </location>
</feature>
<feature type="transmembrane region" description="Helical" evidence="1">
    <location>
        <begin position="228"/>
        <end position="245"/>
    </location>
</feature>
<proteinExistence type="predicted"/>
<feature type="transmembrane region" description="Helical" evidence="1">
    <location>
        <begin position="102"/>
        <end position="119"/>
    </location>
</feature>
<evidence type="ECO:0000256" key="1">
    <source>
        <dbReference type="SAM" id="Phobius"/>
    </source>
</evidence>
<comment type="caution">
    <text evidence="2">The sequence shown here is derived from an EMBL/GenBank/DDBJ whole genome shotgun (WGS) entry which is preliminary data.</text>
</comment>
<feature type="transmembrane region" description="Helical" evidence="1">
    <location>
        <begin position="131"/>
        <end position="154"/>
    </location>
</feature>
<sequence length="324" mass="35534">MANSTETALLNPSTPMAFLPPDLAYQMTVTAYVAIGGLAVLVWDIITHLYADWKLLTRYKVALPTIVYFLSRLSTLAYMLVGTIFQTAPTGNCEVVGETTCTIYHVTVSSTALLFFLRVRAIFNKNRYITAIFFLLWIGVLGGSLTVVTSLSGVPIGNTKYCTFSNFKPYRSTANIIVATFDTSVFIAVTWRLSFRKAYTKGGGRTFDFFGQYLPSFTRALLQDGQKYYMVATVSNLLVLIMDFAPGIPIAYRTILLMPTIALGNIMACSVFRHTKMCQMNEGVEGAHAVILGKNLNVTAGIPSKTESSVVSDAKDETQSSSIV</sequence>
<feature type="transmembrane region" description="Helical" evidence="1">
    <location>
        <begin position="251"/>
        <end position="272"/>
    </location>
</feature>
<protein>
    <submittedName>
        <fullName evidence="2">Uncharacterized protein</fullName>
    </submittedName>
</protein>
<keyword evidence="1" id="KW-0472">Membrane</keyword>
<organism evidence="2 3">
    <name type="scientific">Collybia nuda</name>
    <dbReference type="NCBI Taxonomy" id="64659"/>
    <lineage>
        <taxon>Eukaryota</taxon>
        <taxon>Fungi</taxon>
        <taxon>Dikarya</taxon>
        <taxon>Basidiomycota</taxon>
        <taxon>Agaricomycotina</taxon>
        <taxon>Agaricomycetes</taxon>
        <taxon>Agaricomycetidae</taxon>
        <taxon>Agaricales</taxon>
        <taxon>Tricholomatineae</taxon>
        <taxon>Clitocybaceae</taxon>
        <taxon>Collybia</taxon>
    </lineage>
</organism>
<accession>A0A9P5XXR1</accession>
<feature type="transmembrane region" description="Helical" evidence="1">
    <location>
        <begin position="23"/>
        <end position="49"/>
    </location>
</feature>
<evidence type="ECO:0000313" key="2">
    <source>
        <dbReference type="EMBL" id="KAF9457501.1"/>
    </source>
</evidence>
<dbReference type="AlphaFoldDB" id="A0A9P5XXR1"/>
<keyword evidence="3" id="KW-1185">Reference proteome</keyword>
<reference evidence="2" key="1">
    <citation type="submission" date="2020-11" db="EMBL/GenBank/DDBJ databases">
        <authorList>
            <consortium name="DOE Joint Genome Institute"/>
            <person name="Ahrendt S."/>
            <person name="Riley R."/>
            <person name="Andreopoulos W."/>
            <person name="Labutti K."/>
            <person name="Pangilinan J."/>
            <person name="Ruiz-Duenas F.J."/>
            <person name="Barrasa J.M."/>
            <person name="Sanchez-Garcia M."/>
            <person name="Camarero S."/>
            <person name="Miyauchi S."/>
            <person name="Serrano A."/>
            <person name="Linde D."/>
            <person name="Babiker R."/>
            <person name="Drula E."/>
            <person name="Ayuso-Fernandez I."/>
            <person name="Pacheco R."/>
            <person name="Padilla G."/>
            <person name="Ferreira P."/>
            <person name="Barriuso J."/>
            <person name="Kellner H."/>
            <person name="Castanera R."/>
            <person name="Alfaro M."/>
            <person name="Ramirez L."/>
            <person name="Pisabarro A.G."/>
            <person name="Kuo A."/>
            <person name="Tritt A."/>
            <person name="Lipzen A."/>
            <person name="He G."/>
            <person name="Yan M."/>
            <person name="Ng V."/>
            <person name="Cullen D."/>
            <person name="Martin F."/>
            <person name="Rosso M.-N."/>
            <person name="Henrissat B."/>
            <person name="Hibbett D."/>
            <person name="Martinez A.T."/>
            <person name="Grigoriev I.V."/>
        </authorList>
    </citation>
    <scope>NUCLEOTIDE SEQUENCE</scope>
    <source>
        <strain evidence="2">CBS 247.69</strain>
    </source>
</reference>
<keyword evidence="1" id="KW-0812">Transmembrane</keyword>